<dbReference type="Proteomes" id="UP000215914">
    <property type="component" value="Chromosome 13"/>
</dbReference>
<sequence>MFSQGCISKTKHGWNRRTMKSRSSHANALIISGCDRTGHRGLYHHVTWDCYEETCGVAVAQDRAGDNYAEFGYM</sequence>
<dbReference type="AlphaFoldDB" id="A0A251SR43"/>
<dbReference type="InParanoid" id="A0A251SR43"/>
<dbReference type="EMBL" id="CM007902">
    <property type="protein sequence ID" value="OTG01194.1"/>
    <property type="molecule type" value="Genomic_DNA"/>
</dbReference>
<protein>
    <submittedName>
        <fullName evidence="1">Uncharacterized protein</fullName>
    </submittedName>
</protein>
<evidence type="ECO:0000313" key="2">
    <source>
        <dbReference type="Proteomes" id="UP000215914"/>
    </source>
</evidence>
<accession>A0A251SR43</accession>
<organism evidence="1 2">
    <name type="scientific">Helianthus annuus</name>
    <name type="common">Common sunflower</name>
    <dbReference type="NCBI Taxonomy" id="4232"/>
    <lineage>
        <taxon>Eukaryota</taxon>
        <taxon>Viridiplantae</taxon>
        <taxon>Streptophyta</taxon>
        <taxon>Embryophyta</taxon>
        <taxon>Tracheophyta</taxon>
        <taxon>Spermatophyta</taxon>
        <taxon>Magnoliopsida</taxon>
        <taxon>eudicotyledons</taxon>
        <taxon>Gunneridae</taxon>
        <taxon>Pentapetalae</taxon>
        <taxon>asterids</taxon>
        <taxon>campanulids</taxon>
        <taxon>Asterales</taxon>
        <taxon>Asteraceae</taxon>
        <taxon>Asteroideae</taxon>
        <taxon>Heliantheae alliance</taxon>
        <taxon>Heliantheae</taxon>
        <taxon>Helianthus</taxon>
    </lineage>
</organism>
<proteinExistence type="predicted"/>
<keyword evidence="2" id="KW-1185">Reference proteome</keyword>
<name>A0A251SR43_HELAN</name>
<reference evidence="2" key="1">
    <citation type="journal article" date="2017" name="Nature">
        <title>The sunflower genome provides insights into oil metabolism, flowering and Asterid evolution.</title>
        <authorList>
            <person name="Badouin H."/>
            <person name="Gouzy J."/>
            <person name="Grassa C.J."/>
            <person name="Murat F."/>
            <person name="Staton S.E."/>
            <person name="Cottret L."/>
            <person name="Lelandais-Briere C."/>
            <person name="Owens G.L."/>
            <person name="Carrere S."/>
            <person name="Mayjonade B."/>
            <person name="Legrand L."/>
            <person name="Gill N."/>
            <person name="Kane N.C."/>
            <person name="Bowers J.E."/>
            <person name="Hubner S."/>
            <person name="Bellec A."/>
            <person name="Berard A."/>
            <person name="Berges H."/>
            <person name="Blanchet N."/>
            <person name="Boniface M.C."/>
            <person name="Brunel D."/>
            <person name="Catrice O."/>
            <person name="Chaidir N."/>
            <person name="Claudel C."/>
            <person name="Donnadieu C."/>
            <person name="Faraut T."/>
            <person name="Fievet G."/>
            <person name="Helmstetter N."/>
            <person name="King M."/>
            <person name="Knapp S.J."/>
            <person name="Lai Z."/>
            <person name="Le Paslier M.C."/>
            <person name="Lippi Y."/>
            <person name="Lorenzon L."/>
            <person name="Mandel J.R."/>
            <person name="Marage G."/>
            <person name="Marchand G."/>
            <person name="Marquand E."/>
            <person name="Bret-Mestries E."/>
            <person name="Morien E."/>
            <person name="Nambeesan S."/>
            <person name="Nguyen T."/>
            <person name="Pegot-Espagnet P."/>
            <person name="Pouilly N."/>
            <person name="Raftis F."/>
            <person name="Sallet E."/>
            <person name="Schiex T."/>
            <person name="Thomas J."/>
            <person name="Vandecasteele C."/>
            <person name="Vares D."/>
            <person name="Vear F."/>
            <person name="Vautrin S."/>
            <person name="Crespi M."/>
            <person name="Mangin B."/>
            <person name="Burke J.M."/>
            <person name="Salse J."/>
            <person name="Munos S."/>
            <person name="Vincourt P."/>
            <person name="Rieseberg L.H."/>
            <person name="Langlade N.B."/>
        </authorList>
    </citation>
    <scope>NUCLEOTIDE SEQUENCE [LARGE SCALE GENOMIC DNA]</scope>
    <source>
        <strain evidence="2">cv. SF193</strain>
    </source>
</reference>
<evidence type="ECO:0000313" key="1">
    <source>
        <dbReference type="EMBL" id="OTG01194.1"/>
    </source>
</evidence>
<gene>
    <name evidence="1" type="ORF">HannXRQ_Chr13g0399421</name>
</gene>